<dbReference type="EMBL" id="CP068570">
    <property type="protein sequence ID" value="QQZ52135.1"/>
    <property type="molecule type" value="Genomic_DNA"/>
</dbReference>
<protein>
    <submittedName>
        <fullName evidence="3">Uncharacterized protein</fullName>
    </submittedName>
</protein>
<feature type="compositionally biased region" description="Low complexity" evidence="1">
    <location>
        <begin position="86"/>
        <end position="99"/>
    </location>
</feature>
<feature type="chain" id="PRO_5037332851" evidence="2">
    <location>
        <begin position="27"/>
        <end position="99"/>
    </location>
</feature>
<organism evidence="3">
    <name type="scientific">Phenylobacterium glaciei</name>
    <dbReference type="NCBI Taxonomy" id="2803784"/>
    <lineage>
        <taxon>Bacteria</taxon>
        <taxon>Pseudomonadati</taxon>
        <taxon>Pseudomonadota</taxon>
        <taxon>Alphaproteobacteria</taxon>
        <taxon>Caulobacterales</taxon>
        <taxon>Caulobacteraceae</taxon>
        <taxon>Phenylobacterium</taxon>
    </lineage>
</organism>
<feature type="region of interest" description="Disordered" evidence="1">
    <location>
        <begin position="80"/>
        <end position="99"/>
    </location>
</feature>
<sequence>MLVLSAAFAAVATPALLAVWPAPAEAAQALRASAHAAQGEIPPTPAIEEMIKSFIPTNPVKVAADGAMAPWWSSPWCSAWPPPGSAPKSAPPSSGSSTR</sequence>
<accession>A0A974P800</accession>
<reference evidence="3" key="1">
    <citation type="submission" date="2021-01" db="EMBL/GenBank/DDBJ databases">
        <title>Genome sequence of Phenylobacterium sp. 20VBR1 isolated from a valley glaceir, Ny-Alesund, Svalbard.</title>
        <authorList>
            <person name="Thomas F.A."/>
            <person name="Krishnan K.P."/>
            <person name="Sinha R.K."/>
        </authorList>
    </citation>
    <scope>NUCLEOTIDE SEQUENCE</scope>
    <source>
        <strain evidence="3">20VBR1</strain>
    </source>
</reference>
<keyword evidence="2" id="KW-0732">Signal</keyword>
<evidence type="ECO:0000313" key="3">
    <source>
        <dbReference type="EMBL" id="QQZ52135.1"/>
    </source>
</evidence>
<name>A0A974P800_9CAUL</name>
<proteinExistence type="predicted"/>
<feature type="signal peptide" evidence="2">
    <location>
        <begin position="1"/>
        <end position="26"/>
    </location>
</feature>
<gene>
    <name evidence="3" type="ORF">JKL49_02805</name>
</gene>
<evidence type="ECO:0000256" key="1">
    <source>
        <dbReference type="SAM" id="MobiDB-lite"/>
    </source>
</evidence>
<dbReference type="AlphaFoldDB" id="A0A974P800"/>
<evidence type="ECO:0000256" key="2">
    <source>
        <dbReference type="SAM" id="SignalP"/>
    </source>
</evidence>